<evidence type="ECO:0000256" key="12">
    <source>
        <dbReference type="RuleBase" id="RU003357"/>
    </source>
</evidence>
<dbReference type="PANTHER" id="PTHR32552:SF81">
    <property type="entry name" value="TONB-DEPENDENT OUTER MEMBRANE RECEPTOR"/>
    <property type="match status" value="1"/>
</dbReference>
<keyword evidence="18" id="KW-1185">Reference proteome</keyword>
<dbReference type="PROSITE" id="PS52016">
    <property type="entry name" value="TONB_DEPENDENT_REC_3"/>
    <property type="match status" value="1"/>
</dbReference>
<evidence type="ECO:0000259" key="15">
    <source>
        <dbReference type="Pfam" id="PF00593"/>
    </source>
</evidence>
<keyword evidence="2 11" id="KW-0813">Transport</keyword>
<feature type="signal peptide" evidence="14">
    <location>
        <begin position="1"/>
        <end position="37"/>
    </location>
</feature>
<evidence type="ECO:0000256" key="6">
    <source>
        <dbReference type="ARBA" id="ARBA00023004"/>
    </source>
</evidence>
<evidence type="ECO:0000256" key="7">
    <source>
        <dbReference type="ARBA" id="ARBA00023065"/>
    </source>
</evidence>
<keyword evidence="7" id="KW-0406">Ion transport</keyword>
<gene>
    <name evidence="17" type="ORF">HCU74_03870</name>
</gene>
<dbReference type="Gene3D" id="2.40.170.20">
    <property type="entry name" value="TonB-dependent receptor, beta-barrel domain"/>
    <property type="match status" value="1"/>
</dbReference>
<comment type="caution">
    <text evidence="17">The sequence shown here is derived from an EMBL/GenBank/DDBJ whole genome shotgun (WGS) entry which is preliminary data.</text>
</comment>
<reference evidence="17 18" key="1">
    <citation type="submission" date="2020-04" db="EMBL/GenBank/DDBJ databases">
        <authorList>
            <person name="Yoon J."/>
        </authorList>
    </citation>
    <scope>NUCLEOTIDE SEQUENCE [LARGE SCALE GENOMIC DNA]</scope>
    <source>
        <strain evidence="17 18">KMU-166</strain>
    </source>
</reference>
<evidence type="ECO:0000259" key="16">
    <source>
        <dbReference type="Pfam" id="PF07715"/>
    </source>
</evidence>
<sequence>MKTVTTPPRFGEKRSIGRKSVLAASLAVTVNSAPLHAAMLEEVVVTARRSAENLQDVPAAVTNFGGEALQDSGISDLSGIANITPSLVFAPSPGVGVNPQVAIRGQVQNDATVLTVDPAVGIYLDEVYLGRSPGSLLDMFDVARVEVLKGPQGTLYGRNTTGGALKVIPNKAEPGGEWAGFLRGMVGNFGQLHTEGAMNMPITDSFAARLSLSRRNQDGYGNATVVDANDPETIIGEFQPGEKNTDSLRVNLLWDVTDNGVLELGFDSTETGTNGAPSYDRGGDRARAPAGVISSYERSSDDHYSYFTDVETNADARTEGVYFKGTYNLPWAEIKAVIAQRDLDYSFTIDPDGTSARGVFTDTRQQVKQTSYELQLSGSLWDERIQWIIGYFDFEEDGNDKTYTFASDVVAGAAVPGLPSAIQLPATGTAPLLSATGDADILNTSESAFFQMTWDATDTLSLTAGGRMIEENKGLDITQFDTGLANDALGPNPSNDCIYADDPENGQSNGTDASSCYFRQDTDYEYNTWVLSASWNVTDDVMLYTKKSRGVRSGGQNFRGRTNETLVPFNPEFVTDTEIGFKGEFFDSRVRVNLAGYYTDYKDIQFSDIVGISTFIQNLGDATIQGSEAELTVAATDYITVIATGTLTNFEYDDETLQGPFAPHKKASLAINYKHPVSWGEFGSNLSYAYSDKVPLDNDANAYENNPAVSQEAYGLLGFTAYMDFTSSGLRLGVFGNNLTDEETFGNVIPSFVFADPLVGGVATTGAPRMYGLDITYRFGL</sequence>
<dbReference type="RefSeq" id="WP_168449070.1">
    <property type="nucleotide sequence ID" value="NZ_JAAWWK010000001.1"/>
</dbReference>
<evidence type="ECO:0000256" key="11">
    <source>
        <dbReference type="PROSITE-ProRule" id="PRU01360"/>
    </source>
</evidence>
<evidence type="ECO:0000256" key="4">
    <source>
        <dbReference type="ARBA" id="ARBA00022496"/>
    </source>
</evidence>
<organism evidence="17 18">
    <name type="scientific">Spongiibacter thalassae</name>
    <dbReference type="NCBI Taxonomy" id="2721624"/>
    <lineage>
        <taxon>Bacteria</taxon>
        <taxon>Pseudomonadati</taxon>
        <taxon>Pseudomonadota</taxon>
        <taxon>Gammaproteobacteria</taxon>
        <taxon>Cellvibrionales</taxon>
        <taxon>Spongiibacteraceae</taxon>
        <taxon>Spongiibacter</taxon>
    </lineage>
</organism>
<dbReference type="EMBL" id="JAAWWK010000001">
    <property type="protein sequence ID" value="NKI16555.1"/>
    <property type="molecule type" value="Genomic_DNA"/>
</dbReference>
<keyword evidence="10 11" id="KW-0998">Cell outer membrane</keyword>
<evidence type="ECO:0000256" key="14">
    <source>
        <dbReference type="SAM" id="SignalP"/>
    </source>
</evidence>
<keyword evidence="8 12" id="KW-0798">TonB box</keyword>
<dbReference type="InterPro" id="IPR000531">
    <property type="entry name" value="Beta-barrel_TonB"/>
</dbReference>
<keyword evidence="9 11" id="KW-0472">Membrane</keyword>
<feature type="region of interest" description="Disordered" evidence="13">
    <location>
        <begin position="267"/>
        <end position="287"/>
    </location>
</feature>
<evidence type="ECO:0000256" key="8">
    <source>
        <dbReference type="ARBA" id="ARBA00023077"/>
    </source>
</evidence>
<keyword evidence="14" id="KW-0732">Signal</keyword>
<evidence type="ECO:0000313" key="17">
    <source>
        <dbReference type="EMBL" id="NKI16555.1"/>
    </source>
</evidence>
<dbReference type="Pfam" id="PF07715">
    <property type="entry name" value="Plug"/>
    <property type="match status" value="1"/>
</dbReference>
<feature type="domain" description="TonB-dependent receptor plug" evidence="16">
    <location>
        <begin position="54"/>
        <end position="164"/>
    </location>
</feature>
<dbReference type="SUPFAM" id="SSF56935">
    <property type="entry name" value="Porins"/>
    <property type="match status" value="1"/>
</dbReference>
<evidence type="ECO:0000256" key="3">
    <source>
        <dbReference type="ARBA" id="ARBA00022452"/>
    </source>
</evidence>
<comment type="similarity">
    <text evidence="11 12">Belongs to the TonB-dependent receptor family.</text>
</comment>
<dbReference type="InterPro" id="IPR036942">
    <property type="entry name" value="Beta-barrel_TonB_sf"/>
</dbReference>
<comment type="subcellular location">
    <subcellularLocation>
        <location evidence="1 11">Cell outer membrane</location>
        <topology evidence="1 11">Multi-pass membrane protein</topology>
    </subcellularLocation>
</comment>
<protein>
    <submittedName>
        <fullName evidence="17">TonB-dependent receptor</fullName>
    </submittedName>
</protein>
<evidence type="ECO:0000256" key="1">
    <source>
        <dbReference type="ARBA" id="ARBA00004571"/>
    </source>
</evidence>
<evidence type="ECO:0000256" key="9">
    <source>
        <dbReference type="ARBA" id="ARBA00023136"/>
    </source>
</evidence>
<evidence type="ECO:0000256" key="13">
    <source>
        <dbReference type="SAM" id="MobiDB-lite"/>
    </source>
</evidence>
<feature type="domain" description="TonB-dependent receptor-like beta-barrel" evidence="15">
    <location>
        <begin position="267"/>
        <end position="739"/>
    </location>
</feature>
<evidence type="ECO:0000256" key="10">
    <source>
        <dbReference type="ARBA" id="ARBA00023237"/>
    </source>
</evidence>
<keyword evidence="3 11" id="KW-1134">Transmembrane beta strand</keyword>
<dbReference type="PANTHER" id="PTHR32552">
    <property type="entry name" value="FERRICHROME IRON RECEPTOR-RELATED"/>
    <property type="match status" value="1"/>
</dbReference>
<feature type="chain" id="PRO_5045067321" evidence="14">
    <location>
        <begin position="38"/>
        <end position="781"/>
    </location>
</feature>
<name>A0ABX1GBM8_9GAMM</name>
<dbReference type="Proteomes" id="UP000765845">
    <property type="component" value="Unassembled WGS sequence"/>
</dbReference>
<accession>A0ABX1GBM8</accession>
<dbReference type="InterPro" id="IPR039426">
    <property type="entry name" value="TonB-dep_rcpt-like"/>
</dbReference>
<keyword evidence="5 11" id="KW-0812">Transmembrane</keyword>
<keyword evidence="4" id="KW-0410">Iron transport</keyword>
<evidence type="ECO:0000256" key="5">
    <source>
        <dbReference type="ARBA" id="ARBA00022692"/>
    </source>
</evidence>
<keyword evidence="17" id="KW-0675">Receptor</keyword>
<dbReference type="InterPro" id="IPR012910">
    <property type="entry name" value="Plug_dom"/>
</dbReference>
<dbReference type="Pfam" id="PF00593">
    <property type="entry name" value="TonB_dep_Rec_b-barrel"/>
    <property type="match status" value="1"/>
</dbReference>
<evidence type="ECO:0000256" key="2">
    <source>
        <dbReference type="ARBA" id="ARBA00022448"/>
    </source>
</evidence>
<proteinExistence type="inferred from homology"/>
<evidence type="ECO:0000313" key="18">
    <source>
        <dbReference type="Proteomes" id="UP000765845"/>
    </source>
</evidence>
<keyword evidence="6" id="KW-0408">Iron</keyword>